<dbReference type="EMBL" id="KN880448">
    <property type="protein sequence ID" value="KIY72004.1"/>
    <property type="molecule type" value="Genomic_DNA"/>
</dbReference>
<dbReference type="AlphaFoldDB" id="A0A0D7BP77"/>
<reference evidence="4 5" key="1">
    <citation type="journal article" date="2015" name="Fungal Genet. Biol.">
        <title>Evolution of novel wood decay mechanisms in Agaricales revealed by the genome sequences of Fistulina hepatica and Cylindrobasidium torrendii.</title>
        <authorList>
            <person name="Floudas D."/>
            <person name="Held B.W."/>
            <person name="Riley R."/>
            <person name="Nagy L.G."/>
            <person name="Koehler G."/>
            <person name="Ransdell A.S."/>
            <person name="Younus H."/>
            <person name="Chow J."/>
            <person name="Chiniquy J."/>
            <person name="Lipzen A."/>
            <person name="Tritt A."/>
            <person name="Sun H."/>
            <person name="Haridas S."/>
            <person name="LaButti K."/>
            <person name="Ohm R.A."/>
            <person name="Kues U."/>
            <person name="Blanchette R.A."/>
            <person name="Grigoriev I.V."/>
            <person name="Minto R.E."/>
            <person name="Hibbett D.S."/>
        </authorList>
    </citation>
    <scope>NUCLEOTIDE SEQUENCE [LARGE SCALE GENOMIC DNA]</scope>
    <source>
        <strain evidence="4 5">FP15055 ss-10</strain>
    </source>
</reference>
<dbReference type="CDD" id="cd22191">
    <property type="entry name" value="DPBB_RlpA_EXP_N-like"/>
    <property type="match status" value="1"/>
</dbReference>
<sequence length="179" mass="18795">MKLTSVISALVLTVLSVDALQTNEPHFGRAHTGRGMRRLSKTARDEWGGDDYNDPNAGGDNGGYNDANNGGGGNVGGHFGTATFYTQNGVQGSCGNWHSDQDFIVAIHSDIMDANRCGQTISVCNKANGKCHDAQVQDTCPTCNRDSPGPGALGIDLSVALFDSLASESDGVFDATYSY</sequence>
<evidence type="ECO:0000256" key="2">
    <source>
        <dbReference type="SAM" id="MobiDB-lite"/>
    </source>
</evidence>
<evidence type="ECO:0000256" key="1">
    <source>
        <dbReference type="ARBA" id="ARBA00022729"/>
    </source>
</evidence>
<protein>
    <recommendedName>
        <fullName evidence="6">RlpA-like protein double-psi beta-barrel domain-containing protein</fullName>
    </recommendedName>
</protein>
<dbReference type="STRING" id="1314674.A0A0D7BP77"/>
<dbReference type="Gene3D" id="2.40.40.10">
    <property type="entry name" value="RlpA-like domain"/>
    <property type="match status" value="1"/>
</dbReference>
<evidence type="ECO:0000256" key="3">
    <source>
        <dbReference type="SAM" id="SignalP"/>
    </source>
</evidence>
<dbReference type="PANTHER" id="PTHR31836:SF25">
    <property type="entry name" value="RLPA-LIKE PROTEIN DOUBLE-PSI BETA-BARREL DOMAIN-CONTAINING PROTEIN"/>
    <property type="match status" value="1"/>
</dbReference>
<dbReference type="PANTHER" id="PTHR31836">
    <property type="match status" value="1"/>
</dbReference>
<accession>A0A0D7BP77</accession>
<feature type="compositionally biased region" description="Basic residues" evidence="2">
    <location>
        <begin position="28"/>
        <end position="41"/>
    </location>
</feature>
<feature type="compositionally biased region" description="Low complexity" evidence="2">
    <location>
        <begin position="54"/>
        <end position="68"/>
    </location>
</feature>
<dbReference type="InterPro" id="IPR036908">
    <property type="entry name" value="RlpA-like_sf"/>
</dbReference>
<gene>
    <name evidence="4" type="ORF">CYLTODRAFT_450327</name>
</gene>
<dbReference type="OrthoDB" id="623670at2759"/>
<dbReference type="SUPFAM" id="SSF50685">
    <property type="entry name" value="Barwin-like endoglucanases"/>
    <property type="match status" value="1"/>
</dbReference>
<keyword evidence="5" id="KW-1185">Reference proteome</keyword>
<evidence type="ECO:0000313" key="5">
    <source>
        <dbReference type="Proteomes" id="UP000054007"/>
    </source>
</evidence>
<feature type="signal peptide" evidence="3">
    <location>
        <begin position="1"/>
        <end position="19"/>
    </location>
</feature>
<evidence type="ECO:0000313" key="4">
    <source>
        <dbReference type="EMBL" id="KIY72004.1"/>
    </source>
</evidence>
<proteinExistence type="predicted"/>
<dbReference type="Proteomes" id="UP000054007">
    <property type="component" value="Unassembled WGS sequence"/>
</dbReference>
<feature type="chain" id="PRO_5002317609" description="RlpA-like protein double-psi beta-barrel domain-containing protein" evidence="3">
    <location>
        <begin position="20"/>
        <end position="179"/>
    </location>
</feature>
<name>A0A0D7BP77_9AGAR</name>
<dbReference type="InterPro" id="IPR051477">
    <property type="entry name" value="Expansin_CellWall"/>
</dbReference>
<organism evidence="4 5">
    <name type="scientific">Cylindrobasidium torrendii FP15055 ss-10</name>
    <dbReference type="NCBI Taxonomy" id="1314674"/>
    <lineage>
        <taxon>Eukaryota</taxon>
        <taxon>Fungi</taxon>
        <taxon>Dikarya</taxon>
        <taxon>Basidiomycota</taxon>
        <taxon>Agaricomycotina</taxon>
        <taxon>Agaricomycetes</taxon>
        <taxon>Agaricomycetidae</taxon>
        <taxon>Agaricales</taxon>
        <taxon>Marasmiineae</taxon>
        <taxon>Physalacriaceae</taxon>
        <taxon>Cylindrobasidium</taxon>
    </lineage>
</organism>
<evidence type="ECO:0008006" key="6">
    <source>
        <dbReference type="Google" id="ProtNLM"/>
    </source>
</evidence>
<feature type="region of interest" description="Disordered" evidence="2">
    <location>
        <begin position="28"/>
        <end position="69"/>
    </location>
</feature>
<keyword evidence="1 3" id="KW-0732">Signal</keyword>